<reference evidence="1" key="2">
    <citation type="submission" date="2020-09" db="EMBL/GenBank/DDBJ databases">
        <authorList>
            <person name="Sun Q."/>
            <person name="Kim S."/>
        </authorList>
    </citation>
    <scope>NUCLEOTIDE SEQUENCE</scope>
    <source>
        <strain evidence="1">KCTC 32255</strain>
    </source>
</reference>
<dbReference type="RefSeq" id="WP_189620650.1">
    <property type="nucleotide sequence ID" value="NZ_BMZA01000004.1"/>
</dbReference>
<organism evidence="1 2">
    <name type="scientific">Novosphingobium colocasiae</name>
    <dbReference type="NCBI Taxonomy" id="1256513"/>
    <lineage>
        <taxon>Bacteria</taxon>
        <taxon>Pseudomonadati</taxon>
        <taxon>Pseudomonadota</taxon>
        <taxon>Alphaproteobacteria</taxon>
        <taxon>Sphingomonadales</taxon>
        <taxon>Sphingomonadaceae</taxon>
        <taxon>Novosphingobium</taxon>
    </lineage>
</organism>
<accession>A0A918PDJ1</accession>
<dbReference type="Proteomes" id="UP000648075">
    <property type="component" value="Unassembled WGS sequence"/>
</dbReference>
<protein>
    <recommendedName>
        <fullName evidence="3">DUF2794 domain-containing protein</fullName>
    </recommendedName>
</protein>
<evidence type="ECO:0000313" key="2">
    <source>
        <dbReference type="Proteomes" id="UP000648075"/>
    </source>
</evidence>
<evidence type="ECO:0008006" key="3">
    <source>
        <dbReference type="Google" id="ProtNLM"/>
    </source>
</evidence>
<evidence type="ECO:0000313" key="1">
    <source>
        <dbReference type="EMBL" id="GGZ01806.1"/>
    </source>
</evidence>
<keyword evidence="2" id="KW-1185">Reference proteome</keyword>
<comment type="caution">
    <text evidence="1">The sequence shown here is derived from an EMBL/GenBank/DDBJ whole genome shotgun (WGS) entry which is preliminary data.</text>
</comment>
<sequence>MSVGPNGPTSTPASIVAFPGRAPLQIGFERPELQRILDLYGRMVAAGLWRDYAMDFDKDAAAFSAYRRAAERPQARIEKRPSLRTRQGMWTLFGEAGQILKRGHELAGVLSPLERKLLKVVED</sequence>
<dbReference type="Pfam" id="PF10984">
    <property type="entry name" value="DUF2794"/>
    <property type="match status" value="1"/>
</dbReference>
<gene>
    <name evidence="1" type="ORF">GCM10011614_15890</name>
</gene>
<reference evidence="1" key="1">
    <citation type="journal article" date="2014" name="Int. J. Syst. Evol. Microbiol.">
        <title>Complete genome sequence of Corynebacterium casei LMG S-19264T (=DSM 44701T), isolated from a smear-ripened cheese.</title>
        <authorList>
            <consortium name="US DOE Joint Genome Institute (JGI-PGF)"/>
            <person name="Walter F."/>
            <person name="Albersmeier A."/>
            <person name="Kalinowski J."/>
            <person name="Ruckert C."/>
        </authorList>
    </citation>
    <scope>NUCLEOTIDE SEQUENCE</scope>
    <source>
        <strain evidence="1">KCTC 32255</strain>
    </source>
</reference>
<proteinExistence type="predicted"/>
<name>A0A918PDJ1_9SPHN</name>
<dbReference type="EMBL" id="BMZA01000004">
    <property type="protein sequence ID" value="GGZ01806.1"/>
    <property type="molecule type" value="Genomic_DNA"/>
</dbReference>
<dbReference type="AlphaFoldDB" id="A0A918PDJ1"/>
<dbReference type="InterPro" id="IPR021252">
    <property type="entry name" value="DUF2794"/>
</dbReference>